<feature type="transmembrane region" description="Helical" evidence="1">
    <location>
        <begin position="63"/>
        <end position="82"/>
    </location>
</feature>
<evidence type="ECO:0008006" key="4">
    <source>
        <dbReference type="Google" id="ProtNLM"/>
    </source>
</evidence>
<dbReference type="Proteomes" id="UP001500416">
    <property type="component" value="Unassembled WGS sequence"/>
</dbReference>
<evidence type="ECO:0000313" key="3">
    <source>
        <dbReference type="Proteomes" id="UP001500416"/>
    </source>
</evidence>
<feature type="transmembrane region" description="Helical" evidence="1">
    <location>
        <begin position="221"/>
        <end position="241"/>
    </location>
</feature>
<reference evidence="2 3" key="1">
    <citation type="journal article" date="2019" name="Int. J. Syst. Evol. Microbiol.">
        <title>The Global Catalogue of Microorganisms (GCM) 10K type strain sequencing project: providing services to taxonomists for standard genome sequencing and annotation.</title>
        <authorList>
            <consortium name="The Broad Institute Genomics Platform"/>
            <consortium name="The Broad Institute Genome Sequencing Center for Infectious Disease"/>
            <person name="Wu L."/>
            <person name="Ma J."/>
        </authorList>
    </citation>
    <scope>NUCLEOTIDE SEQUENCE [LARGE SCALE GENOMIC DNA]</scope>
    <source>
        <strain evidence="2 3">JCM 3380</strain>
    </source>
</reference>
<evidence type="ECO:0000313" key="2">
    <source>
        <dbReference type="EMBL" id="GAA0220549.1"/>
    </source>
</evidence>
<keyword evidence="1" id="KW-0472">Membrane</keyword>
<sequence>MTSYGVAARFTLLVLARNRLAMVFLVALIPVGIALAHNVVSHDVLPFHHGSTGSVLLGGGEKITMISCVLNASCQLVGFAMFSSAKHAEDFDLRLTAAGYPRGALLLAKLTSLTVFAAVVAAYAAAWMRWFWPMEQPLSMFVAVFLANLVYGAMGLFLALFLPGRLEGMFTIITITITDLLLQNPLINRSPDGGLVEALPAYGAMQVGIGAGFTQSIPTSAVVASLLWTGLLGAVAFAAFFKRTRVAA</sequence>
<feature type="transmembrane region" description="Helical" evidence="1">
    <location>
        <begin position="103"/>
        <end position="126"/>
    </location>
</feature>
<organism evidence="2 3">
    <name type="scientific">Saccharothrix mutabilis subsp. mutabilis</name>
    <dbReference type="NCBI Taxonomy" id="66855"/>
    <lineage>
        <taxon>Bacteria</taxon>
        <taxon>Bacillati</taxon>
        <taxon>Actinomycetota</taxon>
        <taxon>Actinomycetes</taxon>
        <taxon>Pseudonocardiales</taxon>
        <taxon>Pseudonocardiaceae</taxon>
        <taxon>Saccharothrix</taxon>
    </lineage>
</organism>
<feature type="transmembrane region" description="Helical" evidence="1">
    <location>
        <begin position="138"/>
        <end position="162"/>
    </location>
</feature>
<accession>A0ABN0TFM9</accession>
<dbReference type="RefSeq" id="WP_343933240.1">
    <property type="nucleotide sequence ID" value="NZ_BAAABU010000003.1"/>
</dbReference>
<proteinExistence type="predicted"/>
<keyword evidence="1" id="KW-1133">Transmembrane helix</keyword>
<name>A0ABN0TFM9_9PSEU</name>
<comment type="caution">
    <text evidence="2">The sequence shown here is derived from an EMBL/GenBank/DDBJ whole genome shotgun (WGS) entry which is preliminary data.</text>
</comment>
<feature type="transmembrane region" description="Helical" evidence="1">
    <location>
        <begin position="20"/>
        <end position="40"/>
    </location>
</feature>
<dbReference type="EMBL" id="BAAABU010000003">
    <property type="protein sequence ID" value="GAA0220549.1"/>
    <property type="molecule type" value="Genomic_DNA"/>
</dbReference>
<gene>
    <name evidence="2" type="ORF">GCM10010492_18250</name>
</gene>
<evidence type="ECO:0000256" key="1">
    <source>
        <dbReference type="SAM" id="Phobius"/>
    </source>
</evidence>
<keyword evidence="1" id="KW-0812">Transmembrane</keyword>
<protein>
    <recommendedName>
        <fullName evidence="4">ABC transporter permease</fullName>
    </recommendedName>
</protein>
<keyword evidence="3" id="KW-1185">Reference proteome</keyword>